<feature type="compositionally biased region" description="Basic and acidic residues" evidence="1">
    <location>
        <begin position="152"/>
        <end position="171"/>
    </location>
</feature>
<organism evidence="2 3">
    <name type="scientific">Paramuricea clavata</name>
    <name type="common">Red gorgonian</name>
    <name type="synonym">Violescent sea-whip</name>
    <dbReference type="NCBI Taxonomy" id="317549"/>
    <lineage>
        <taxon>Eukaryota</taxon>
        <taxon>Metazoa</taxon>
        <taxon>Cnidaria</taxon>
        <taxon>Anthozoa</taxon>
        <taxon>Octocorallia</taxon>
        <taxon>Malacalcyonacea</taxon>
        <taxon>Plexauridae</taxon>
        <taxon>Paramuricea</taxon>
    </lineage>
</organism>
<dbReference type="OrthoDB" id="5998269at2759"/>
<protein>
    <submittedName>
        <fullName evidence="2">Uncharacterized protein</fullName>
    </submittedName>
</protein>
<feature type="region of interest" description="Disordered" evidence="1">
    <location>
        <begin position="152"/>
        <end position="175"/>
    </location>
</feature>
<sequence>MINAHCQQSPVVYCNEKKLYHFRIFEFKSEPFCEERNGTLLSRSCDNVTQKLRQAERNKRMSDSFPFHFWTRAPNRRHQLFNRTKSLPIDLSECGQDNFSREDSRDDQMLLSNKYTYTRDNHLKRRINGFHNNNHENHHGSSGMLKLVEDNKGELSEDKSEHSTDLSHAEPHSTNIMHSDTLVDEQCAKMNSNLNQLSTRYAKEHLQAKSKEELISIVLELQDALKLVTDD</sequence>
<dbReference type="AlphaFoldDB" id="A0A7D9J1E9"/>
<reference evidence="2" key="1">
    <citation type="submission" date="2020-04" db="EMBL/GenBank/DDBJ databases">
        <authorList>
            <person name="Alioto T."/>
            <person name="Alioto T."/>
            <person name="Gomez Garrido J."/>
        </authorList>
    </citation>
    <scope>NUCLEOTIDE SEQUENCE</scope>
    <source>
        <strain evidence="2">A484AB</strain>
    </source>
</reference>
<evidence type="ECO:0000256" key="1">
    <source>
        <dbReference type="SAM" id="MobiDB-lite"/>
    </source>
</evidence>
<dbReference type="Proteomes" id="UP001152795">
    <property type="component" value="Unassembled WGS sequence"/>
</dbReference>
<evidence type="ECO:0000313" key="2">
    <source>
        <dbReference type="EMBL" id="CAB4018849.1"/>
    </source>
</evidence>
<comment type="caution">
    <text evidence="2">The sequence shown here is derived from an EMBL/GenBank/DDBJ whole genome shotgun (WGS) entry which is preliminary data.</text>
</comment>
<evidence type="ECO:0000313" key="3">
    <source>
        <dbReference type="Proteomes" id="UP001152795"/>
    </source>
</evidence>
<name>A0A7D9J1E9_PARCT</name>
<dbReference type="EMBL" id="CACRXK020010195">
    <property type="protein sequence ID" value="CAB4018849.1"/>
    <property type="molecule type" value="Genomic_DNA"/>
</dbReference>
<proteinExistence type="predicted"/>
<accession>A0A7D9J1E9</accession>
<gene>
    <name evidence="2" type="ORF">PACLA_8A048078</name>
</gene>
<keyword evidence="3" id="KW-1185">Reference proteome</keyword>